<reference evidence="2 3" key="1">
    <citation type="journal article" date="2018" name="IMA Fungus">
        <title>IMA Genome-F 9: Draft genome sequence of Annulohypoxylon stygium, Aspergillus mulundensis, Berkeleyomyces basicola (syn. Thielaviopsis basicola), Ceratocystis smalleyi, two Cercospora beticola strains, Coleophoma cylindrospora, Fusarium fracticaudum, Phialophora cf. hyalina, and Morchella septimelata.</title>
        <authorList>
            <person name="Wingfield B.D."/>
            <person name="Bills G.F."/>
            <person name="Dong Y."/>
            <person name="Huang W."/>
            <person name="Nel W.J."/>
            <person name="Swalarsk-Parry B.S."/>
            <person name="Vaghefi N."/>
            <person name="Wilken P.M."/>
            <person name="An Z."/>
            <person name="de Beer Z.W."/>
            <person name="De Vos L."/>
            <person name="Chen L."/>
            <person name="Duong T.A."/>
            <person name="Gao Y."/>
            <person name="Hammerbacher A."/>
            <person name="Kikkert J.R."/>
            <person name="Li Y."/>
            <person name="Li H."/>
            <person name="Li K."/>
            <person name="Li Q."/>
            <person name="Liu X."/>
            <person name="Ma X."/>
            <person name="Naidoo K."/>
            <person name="Pethybridge S.J."/>
            <person name="Sun J."/>
            <person name="Steenkamp E.T."/>
            <person name="van der Nest M.A."/>
            <person name="van Wyk S."/>
            <person name="Wingfield M.J."/>
            <person name="Xiong C."/>
            <person name="Yue Q."/>
            <person name="Zhang X."/>
        </authorList>
    </citation>
    <scope>NUCLEOTIDE SEQUENCE [LARGE SCALE GENOMIC DNA]</scope>
    <source>
        <strain evidence="2 3">BP 5553</strain>
    </source>
</reference>
<dbReference type="GeneID" id="43600238"/>
<evidence type="ECO:0000313" key="3">
    <source>
        <dbReference type="Proteomes" id="UP000254866"/>
    </source>
</evidence>
<evidence type="ECO:0000256" key="1">
    <source>
        <dbReference type="SAM" id="MobiDB-lite"/>
    </source>
</evidence>
<accession>A0A370TJD4</accession>
<feature type="compositionally biased region" description="Polar residues" evidence="1">
    <location>
        <begin position="36"/>
        <end position="52"/>
    </location>
</feature>
<comment type="caution">
    <text evidence="2">The sequence shown here is derived from an EMBL/GenBank/DDBJ whole genome shotgun (WGS) entry which is preliminary data.</text>
</comment>
<dbReference type="RefSeq" id="XP_031868281.1">
    <property type="nucleotide sequence ID" value="XM_032016012.1"/>
</dbReference>
<evidence type="ECO:0000313" key="2">
    <source>
        <dbReference type="EMBL" id="RDL35458.1"/>
    </source>
</evidence>
<dbReference type="AlphaFoldDB" id="A0A370TJD4"/>
<dbReference type="OrthoDB" id="3211582at2759"/>
<feature type="region of interest" description="Disordered" evidence="1">
    <location>
        <begin position="1"/>
        <end position="55"/>
    </location>
</feature>
<feature type="compositionally biased region" description="Basic residues" evidence="1">
    <location>
        <begin position="124"/>
        <end position="138"/>
    </location>
</feature>
<sequence length="138" mass="15125">MGIFNRHPNEVPAETTRTTSTSPPHRSGTLFGGRRSSVTHNGDTVETTNPTRRSGFLHRNEDASIVAARQRVMSAEAAEKDADRALVQARHAVKDARDHVKRIEREAAEGARLAKLKQAQAHSISKRAKPLGRHGHLG</sequence>
<dbReference type="Proteomes" id="UP000254866">
    <property type="component" value="Unassembled WGS sequence"/>
</dbReference>
<dbReference type="EMBL" id="NPIC01000006">
    <property type="protein sequence ID" value="RDL35458.1"/>
    <property type="molecule type" value="Genomic_DNA"/>
</dbReference>
<organism evidence="2 3">
    <name type="scientific">Venustampulla echinocandica</name>
    <dbReference type="NCBI Taxonomy" id="2656787"/>
    <lineage>
        <taxon>Eukaryota</taxon>
        <taxon>Fungi</taxon>
        <taxon>Dikarya</taxon>
        <taxon>Ascomycota</taxon>
        <taxon>Pezizomycotina</taxon>
        <taxon>Leotiomycetes</taxon>
        <taxon>Helotiales</taxon>
        <taxon>Pleuroascaceae</taxon>
        <taxon>Venustampulla</taxon>
    </lineage>
</organism>
<protein>
    <submittedName>
        <fullName evidence="2">Uncharacterized protein</fullName>
    </submittedName>
</protein>
<keyword evidence="3" id="KW-1185">Reference proteome</keyword>
<gene>
    <name evidence="2" type="ORF">BP5553_07389</name>
</gene>
<proteinExistence type="predicted"/>
<feature type="compositionally biased region" description="Low complexity" evidence="1">
    <location>
        <begin position="15"/>
        <end position="29"/>
    </location>
</feature>
<feature type="region of interest" description="Disordered" evidence="1">
    <location>
        <begin position="118"/>
        <end position="138"/>
    </location>
</feature>
<name>A0A370TJD4_9HELO</name>